<comment type="caution">
    <text evidence="1">The sequence shown here is derived from an EMBL/GenBank/DDBJ whole genome shotgun (WGS) entry which is preliminary data.</text>
</comment>
<dbReference type="AlphaFoldDB" id="A0A2S4MHV4"/>
<evidence type="ECO:0000313" key="2">
    <source>
        <dbReference type="Proteomes" id="UP000236919"/>
    </source>
</evidence>
<dbReference type="Proteomes" id="UP000236919">
    <property type="component" value="Unassembled WGS sequence"/>
</dbReference>
<keyword evidence="2" id="KW-1185">Reference proteome</keyword>
<accession>A0A2S4MHV4</accession>
<dbReference type="EMBL" id="PQFZ01000003">
    <property type="protein sequence ID" value="POR54333.1"/>
    <property type="molecule type" value="Genomic_DNA"/>
</dbReference>
<reference evidence="1 2" key="1">
    <citation type="submission" date="2018-01" db="EMBL/GenBank/DDBJ databases">
        <title>Genomic Encyclopedia of Type Strains, Phase III (KMG-III): the genomes of soil and plant-associated and newly described type strains.</title>
        <authorList>
            <person name="Whitman W."/>
        </authorList>
    </citation>
    <scope>NUCLEOTIDE SEQUENCE [LARGE SCALE GENOMIC DNA]</scope>
    <source>
        <strain evidence="1 2">1131</strain>
    </source>
</reference>
<name>A0A2S4MHV4_9HYPH</name>
<sequence length="41" mass="4580">MRFGASPKMTRYDDSVPLSTHTRLTFQKVGKLASTPVSVLR</sequence>
<gene>
    <name evidence="1" type="ORF">CYD53_103437</name>
</gene>
<proteinExistence type="predicted"/>
<organism evidence="1 2">
    <name type="scientific">Bosea psychrotolerans</name>
    <dbReference type="NCBI Taxonomy" id="1871628"/>
    <lineage>
        <taxon>Bacteria</taxon>
        <taxon>Pseudomonadati</taxon>
        <taxon>Pseudomonadota</taxon>
        <taxon>Alphaproteobacteria</taxon>
        <taxon>Hyphomicrobiales</taxon>
        <taxon>Boseaceae</taxon>
        <taxon>Bosea</taxon>
    </lineage>
</organism>
<protein>
    <submittedName>
        <fullName evidence="1">Uncharacterized protein</fullName>
    </submittedName>
</protein>
<evidence type="ECO:0000313" key="1">
    <source>
        <dbReference type="EMBL" id="POR54333.1"/>
    </source>
</evidence>